<reference evidence="2 3" key="1">
    <citation type="journal article" date="2021" name="BMC Genomics">
        <title>Datura genome reveals duplications of psychoactive alkaloid biosynthetic genes and high mutation rate following tissue culture.</title>
        <authorList>
            <person name="Rajewski A."/>
            <person name="Carter-House D."/>
            <person name="Stajich J."/>
            <person name="Litt A."/>
        </authorList>
    </citation>
    <scope>NUCLEOTIDE SEQUENCE [LARGE SCALE GENOMIC DNA]</scope>
    <source>
        <strain evidence="2">AR-01</strain>
    </source>
</reference>
<name>A0ABS8UTB1_DATST</name>
<protein>
    <recommendedName>
        <fullName evidence="1">Protein kinase domain-containing protein</fullName>
    </recommendedName>
</protein>
<feature type="domain" description="Protein kinase" evidence="1">
    <location>
        <begin position="84"/>
        <end position="245"/>
    </location>
</feature>
<evidence type="ECO:0000313" key="2">
    <source>
        <dbReference type="EMBL" id="MCD9561342.1"/>
    </source>
</evidence>
<dbReference type="Gene3D" id="1.10.510.10">
    <property type="entry name" value="Transferase(Phosphotransferase) domain 1"/>
    <property type="match status" value="1"/>
</dbReference>
<dbReference type="Pfam" id="PF04685">
    <property type="entry name" value="DUF608"/>
    <property type="match status" value="1"/>
</dbReference>
<dbReference type="Proteomes" id="UP000823775">
    <property type="component" value="Unassembled WGS sequence"/>
</dbReference>
<dbReference type="PROSITE" id="PS00108">
    <property type="entry name" value="PROTEIN_KINASE_ST"/>
    <property type="match status" value="1"/>
</dbReference>
<comment type="caution">
    <text evidence="2">The sequence shown here is derived from an EMBL/GenBank/DDBJ whole genome shotgun (WGS) entry which is preliminary data.</text>
</comment>
<evidence type="ECO:0000259" key="1">
    <source>
        <dbReference type="PROSITE" id="PS50011"/>
    </source>
</evidence>
<sequence length="245" mass="27489">MATRDLKLQLESMKLLGLKMALVGIVVLIKVTETRTSPLARFQTPEGWNTEGQYRALGYMRPLAIWAMQWALNPPKIPKQEMKPTLEADNGPGKYACFQTVARLLKLPKEKDARSVFQVTGDFFVLKSTDSEAGFRCLENEVEILENLDSPHIVKFIGKDLSFEANGKRKLSLFLEYMTGGSLADVAEKFGGSLDEEVICLYTKGILQGLKYLHENGIVHCDLKCKNILLGTSGEIKLYLDVQRE</sequence>
<dbReference type="InterPro" id="IPR008271">
    <property type="entry name" value="Ser/Thr_kinase_AS"/>
</dbReference>
<gene>
    <name evidence="2" type="ORF">HAX54_020403</name>
</gene>
<dbReference type="PANTHER" id="PTHR48011:SF5">
    <property type="entry name" value="PROTEIN KINASE DOMAIN-CONTAINING PROTEIN"/>
    <property type="match status" value="1"/>
</dbReference>
<dbReference type="PROSITE" id="PS50011">
    <property type="entry name" value="PROTEIN_KINASE_DOM"/>
    <property type="match status" value="1"/>
</dbReference>
<keyword evidence="3" id="KW-1185">Reference proteome</keyword>
<evidence type="ECO:0000313" key="3">
    <source>
        <dbReference type="Proteomes" id="UP000823775"/>
    </source>
</evidence>
<dbReference type="InterPro" id="IPR052751">
    <property type="entry name" value="Plant_MAPKKK"/>
</dbReference>
<dbReference type="PANTHER" id="PTHR48011">
    <property type="entry name" value="CCR4-NOT TRANSCRIPTIONAL COMPLEX SUBUNIT CAF120-RELATED"/>
    <property type="match status" value="1"/>
</dbReference>
<accession>A0ABS8UTB1</accession>
<dbReference type="InterPro" id="IPR011009">
    <property type="entry name" value="Kinase-like_dom_sf"/>
</dbReference>
<dbReference type="Pfam" id="PF00069">
    <property type="entry name" value="Pkinase"/>
    <property type="match status" value="1"/>
</dbReference>
<dbReference type="EMBL" id="JACEIK010002464">
    <property type="protein sequence ID" value="MCD9561342.1"/>
    <property type="molecule type" value="Genomic_DNA"/>
</dbReference>
<dbReference type="SUPFAM" id="SSF56112">
    <property type="entry name" value="Protein kinase-like (PK-like)"/>
    <property type="match status" value="1"/>
</dbReference>
<dbReference type="SMART" id="SM00220">
    <property type="entry name" value="S_TKc"/>
    <property type="match status" value="1"/>
</dbReference>
<organism evidence="2 3">
    <name type="scientific">Datura stramonium</name>
    <name type="common">Jimsonweed</name>
    <name type="synonym">Common thornapple</name>
    <dbReference type="NCBI Taxonomy" id="4076"/>
    <lineage>
        <taxon>Eukaryota</taxon>
        <taxon>Viridiplantae</taxon>
        <taxon>Streptophyta</taxon>
        <taxon>Embryophyta</taxon>
        <taxon>Tracheophyta</taxon>
        <taxon>Spermatophyta</taxon>
        <taxon>Magnoliopsida</taxon>
        <taxon>eudicotyledons</taxon>
        <taxon>Gunneridae</taxon>
        <taxon>Pentapetalae</taxon>
        <taxon>asterids</taxon>
        <taxon>lamiids</taxon>
        <taxon>Solanales</taxon>
        <taxon>Solanaceae</taxon>
        <taxon>Solanoideae</taxon>
        <taxon>Datureae</taxon>
        <taxon>Datura</taxon>
    </lineage>
</organism>
<dbReference type="InterPro" id="IPR006775">
    <property type="entry name" value="GH116_catalytic"/>
</dbReference>
<dbReference type="InterPro" id="IPR000719">
    <property type="entry name" value="Prot_kinase_dom"/>
</dbReference>
<proteinExistence type="predicted"/>